<dbReference type="Gene3D" id="3.30.310.70">
    <property type="entry name" value="TT1751-like domain"/>
    <property type="match status" value="1"/>
</dbReference>
<organism evidence="2 3">
    <name type="scientific">Sedimentitalea xiamensis</name>
    <dbReference type="NCBI Taxonomy" id="3050037"/>
    <lineage>
        <taxon>Bacteria</taxon>
        <taxon>Pseudomonadati</taxon>
        <taxon>Pseudomonadota</taxon>
        <taxon>Alphaproteobacteria</taxon>
        <taxon>Rhodobacterales</taxon>
        <taxon>Paracoccaceae</taxon>
        <taxon>Sedimentitalea</taxon>
    </lineage>
</organism>
<accession>A0ABT7FB37</accession>
<comment type="caution">
    <text evidence="2">The sequence shown here is derived from an EMBL/GenBank/DDBJ whole genome shotgun (WGS) entry which is preliminary data.</text>
</comment>
<dbReference type="PANTHER" id="PTHR38342:SF1">
    <property type="entry name" value="SLR5037 PROTEIN"/>
    <property type="match status" value="1"/>
</dbReference>
<dbReference type="Pfam" id="PF03625">
    <property type="entry name" value="DUF302"/>
    <property type="match status" value="1"/>
</dbReference>
<dbReference type="RefSeq" id="WP_284484265.1">
    <property type="nucleotide sequence ID" value="NZ_JASNJE010000003.1"/>
</dbReference>
<dbReference type="InterPro" id="IPR005180">
    <property type="entry name" value="DUF302"/>
</dbReference>
<keyword evidence="3" id="KW-1185">Reference proteome</keyword>
<feature type="domain" description="DUF302" evidence="1">
    <location>
        <begin position="34"/>
        <end position="87"/>
    </location>
</feature>
<name>A0ABT7FB37_9RHOB</name>
<dbReference type="Proteomes" id="UP001227126">
    <property type="component" value="Unassembled WGS sequence"/>
</dbReference>
<proteinExistence type="predicted"/>
<evidence type="ECO:0000313" key="3">
    <source>
        <dbReference type="Proteomes" id="UP001227126"/>
    </source>
</evidence>
<dbReference type="EMBL" id="JASNJE010000003">
    <property type="protein sequence ID" value="MDK3072325.1"/>
    <property type="molecule type" value="Genomic_DNA"/>
</dbReference>
<protein>
    <submittedName>
        <fullName evidence="2">DUF302 domain-containing protein</fullName>
    </submittedName>
</protein>
<gene>
    <name evidence="2" type="ORF">QO034_04305</name>
</gene>
<dbReference type="InterPro" id="IPR035923">
    <property type="entry name" value="TT1751-like_sf"/>
</dbReference>
<evidence type="ECO:0000259" key="1">
    <source>
        <dbReference type="Pfam" id="PF03625"/>
    </source>
</evidence>
<reference evidence="2 3" key="1">
    <citation type="submission" date="2023-05" db="EMBL/GenBank/DDBJ databases">
        <title>Sedimentitalea sp. nov. JM2-8.</title>
        <authorList>
            <person name="Huang J."/>
        </authorList>
    </citation>
    <scope>NUCLEOTIDE SEQUENCE [LARGE SCALE GENOMIC DNA]</scope>
    <source>
        <strain evidence="2 3">JM2-8</strain>
    </source>
</reference>
<dbReference type="PANTHER" id="PTHR38342">
    <property type="entry name" value="SLR5037 PROTEIN"/>
    <property type="match status" value="1"/>
</dbReference>
<dbReference type="SUPFAM" id="SSF103247">
    <property type="entry name" value="TT1751-like"/>
    <property type="match status" value="1"/>
</dbReference>
<evidence type="ECO:0000313" key="2">
    <source>
        <dbReference type="EMBL" id="MDK3072325.1"/>
    </source>
</evidence>
<dbReference type="InterPro" id="IPR016796">
    <property type="entry name" value="UCP021774"/>
</dbReference>
<dbReference type="PIRSF" id="PIRSF021774">
    <property type="entry name" value="UCP021774"/>
    <property type="match status" value="1"/>
</dbReference>
<sequence>MKHTRITLDQPFDDAIARVTDALAQEGFGVITRIDMDETFRAKLGVEFPRYTILGACNPKLAHEAVSAVPEIGLLLPCNVTVESAGGGDSVQVRIPDAREMLGGSGLSDAGEMRALAEDAGDRLERVAQHLRDGG</sequence>
<dbReference type="CDD" id="cd14797">
    <property type="entry name" value="DUF302"/>
    <property type="match status" value="1"/>
</dbReference>